<dbReference type="AlphaFoldDB" id="A0A8X6HHB0"/>
<protein>
    <submittedName>
        <fullName evidence="8">Bcl-2-like protein 1</fullName>
    </submittedName>
</protein>
<evidence type="ECO:0000259" key="7">
    <source>
        <dbReference type="PROSITE" id="PS50063"/>
    </source>
</evidence>
<evidence type="ECO:0000256" key="3">
    <source>
        <dbReference type="ARBA" id="ARBA00022703"/>
    </source>
</evidence>
<keyword evidence="4 6" id="KW-0472">Membrane</keyword>
<comment type="caution">
    <text evidence="8">The sequence shown here is derived from an EMBL/GenBank/DDBJ whole genome shotgun (WGS) entry which is preliminary data.</text>
</comment>
<dbReference type="InterPro" id="IPR002475">
    <property type="entry name" value="Bcl2-like"/>
</dbReference>
<feature type="domain" description="Apoptosis regulator Bcl-2 family BH4" evidence="7">
    <location>
        <begin position="66"/>
        <end position="82"/>
    </location>
</feature>
<keyword evidence="6" id="KW-0812">Transmembrane</keyword>
<dbReference type="CDD" id="cd06845">
    <property type="entry name" value="Bcl-2_like"/>
    <property type="match status" value="1"/>
</dbReference>
<reference evidence="8" key="1">
    <citation type="submission" date="2020-07" db="EMBL/GenBank/DDBJ databases">
        <title>Multicomponent nature underlies the extraordinary mechanical properties of spider dragline silk.</title>
        <authorList>
            <person name="Kono N."/>
            <person name="Nakamura H."/>
            <person name="Mori M."/>
            <person name="Yoshida Y."/>
            <person name="Ohtoshi R."/>
            <person name="Malay A.D."/>
            <person name="Moran D.A.P."/>
            <person name="Tomita M."/>
            <person name="Numata K."/>
            <person name="Arakawa K."/>
        </authorList>
    </citation>
    <scope>NUCLEOTIDE SEQUENCE</scope>
</reference>
<evidence type="ECO:0000256" key="5">
    <source>
        <dbReference type="PROSITE-ProRule" id="PRU00025"/>
    </source>
</evidence>
<comment type="subcellular location">
    <subcellularLocation>
        <location evidence="1">Membrane</location>
    </subcellularLocation>
</comment>
<keyword evidence="6" id="KW-1133">Transmembrane helix</keyword>
<dbReference type="InterPro" id="IPR003093">
    <property type="entry name" value="Bcl2_BH4"/>
</dbReference>
<dbReference type="InterPro" id="IPR020726">
    <property type="entry name" value="Bcl2_BH2_motif_CS"/>
</dbReference>
<feature type="short sequence motif" description="BH4" evidence="5">
    <location>
        <begin position="66"/>
        <end position="82"/>
    </location>
</feature>
<dbReference type="PRINTS" id="PR01862">
    <property type="entry name" value="BCL2FAMILY"/>
</dbReference>
<dbReference type="PANTHER" id="PTHR11256:SF50">
    <property type="entry name" value="APOPTOSIS REGULATOR CED-9"/>
    <property type="match status" value="1"/>
</dbReference>
<dbReference type="SUPFAM" id="SSF56854">
    <property type="entry name" value="Bcl-2 inhibitors of programmed cell death"/>
    <property type="match status" value="1"/>
</dbReference>
<dbReference type="InterPro" id="IPR036834">
    <property type="entry name" value="Bcl-2-like_sf"/>
</dbReference>
<dbReference type="GO" id="GO:0008630">
    <property type="term" value="P:intrinsic apoptotic signaling pathway in response to DNA damage"/>
    <property type="evidence" value="ECO:0007669"/>
    <property type="project" value="TreeGrafter"/>
</dbReference>
<comment type="similarity">
    <text evidence="2">Belongs to the Bcl-2 family.</text>
</comment>
<feature type="transmembrane region" description="Helical" evidence="6">
    <location>
        <begin position="229"/>
        <end position="249"/>
    </location>
</feature>
<dbReference type="PROSITE" id="PS50062">
    <property type="entry name" value="BCL2_FAMILY"/>
    <property type="match status" value="1"/>
</dbReference>
<evidence type="ECO:0000256" key="6">
    <source>
        <dbReference type="SAM" id="Phobius"/>
    </source>
</evidence>
<dbReference type="PROSITE" id="PS01258">
    <property type="entry name" value="BH2"/>
    <property type="match status" value="1"/>
</dbReference>
<dbReference type="GO" id="GO:0042981">
    <property type="term" value="P:regulation of apoptotic process"/>
    <property type="evidence" value="ECO:0007669"/>
    <property type="project" value="InterPro"/>
</dbReference>
<evidence type="ECO:0000256" key="4">
    <source>
        <dbReference type="ARBA" id="ARBA00023136"/>
    </source>
</evidence>
<dbReference type="SMART" id="SM00337">
    <property type="entry name" value="BCL"/>
    <property type="match status" value="1"/>
</dbReference>
<evidence type="ECO:0000313" key="9">
    <source>
        <dbReference type="Proteomes" id="UP000887116"/>
    </source>
</evidence>
<keyword evidence="3 5" id="KW-0053">Apoptosis</keyword>
<dbReference type="GO" id="GO:0001836">
    <property type="term" value="P:release of cytochrome c from mitochondria"/>
    <property type="evidence" value="ECO:0007669"/>
    <property type="project" value="TreeGrafter"/>
</dbReference>
<dbReference type="PANTHER" id="PTHR11256">
    <property type="entry name" value="BCL-2 RELATED"/>
    <property type="match status" value="1"/>
</dbReference>
<dbReference type="OrthoDB" id="6021377at2759"/>
<gene>
    <name evidence="8" type="primary">NCL1_35737</name>
    <name evidence="8" type="ORF">TNCT_108222</name>
</gene>
<dbReference type="InterPro" id="IPR046371">
    <property type="entry name" value="Bcl-2_BH1-3"/>
</dbReference>
<dbReference type="GO" id="GO:0051400">
    <property type="term" value="F:BH domain binding"/>
    <property type="evidence" value="ECO:0007669"/>
    <property type="project" value="TreeGrafter"/>
</dbReference>
<dbReference type="PROSITE" id="PS50063">
    <property type="entry name" value="BH4_2"/>
    <property type="match status" value="1"/>
</dbReference>
<dbReference type="Gene3D" id="1.10.437.10">
    <property type="entry name" value="Blc2-like"/>
    <property type="match status" value="1"/>
</dbReference>
<dbReference type="EMBL" id="BMAO01013137">
    <property type="protein sequence ID" value="GFQ86604.1"/>
    <property type="molecule type" value="Genomic_DNA"/>
</dbReference>
<proteinExistence type="inferred from homology"/>
<name>A0A8X6HHB0_TRICU</name>
<dbReference type="GO" id="GO:0097192">
    <property type="term" value="P:extrinsic apoptotic signaling pathway in absence of ligand"/>
    <property type="evidence" value="ECO:0007669"/>
    <property type="project" value="TreeGrafter"/>
</dbReference>
<dbReference type="Pfam" id="PF00452">
    <property type="entry name" value="Bcl-2"/>
    <property type="match status" value="1"/>
</dbReference>
<accession>A0A8X6HHB0</accession>
<sequence>MALLVEPKLIRKETAFPAILYSSTNRLEQLTVTEVEDMAGNGLVNSDSQVTTNGDRNSIDPTAAFFVSDFIQYKLGASGYQWNSPLRTGGAGNNHSSTKVRNALRALADEFATQFQDRFVIICDQLEFRADTMKPTIEGVANELFCEGIKWSRIVAFFVFGSELAVHCKNRNWFELINIIAYSLSAYISENLLPWINDHGGWDGLIQFNEGAAGADQNAEDPWPSMKNLLCIGISALGAITLGAVLPILKRN</sequence>
<evidence type="ECO:0000256" key="2">
    <source>
        <dbReference type="ARBA" id="ARBA00009458"/>
    </source>
</evidence>
<evidence type="ECO:0000256" key="1">
    <source>
        <dbReference type="ARBA" id="ARBA00004370"/>
    </source>
</evidence>
<keyword evidence="9" id="KW-1185">Reference proteome</keyword>
<dbReference type="InterPro" id="IPR026298">
    <property type="entry name" value="Bcl-2_fam"/>
</dbReference>
<organism evidence="8 9">
    <name type="scientific">Trichonephila clavata</name>
    <name type="common">Joro spider</name>
    <name type="synonym">Nephila clavata</name>
    <dbReference type="NCBI Taxonomy" id="2740835"/>
    <lineage>
        <taxon>Eukaryota</taxon>
        <taxon>Metazoa</taxon>
        <taxon>Ecdysozoa</taxon>
        <taxon>Arthropoda</taxon>
        <taxon>Chelicerata</taxon>
        <taxon>Arachnida</taxon>
        <taxon>Araneae</taxon>
        <taxon>Araneomorphae</taxon>
        <taxon>Entelegynae</taxon>
        <taxon>Araneoidea</taxon>
        <taxon>Nephilidae</taxon>
        <taxon>Trichonephila</taxon>
    </lineage>
</organism>
<dbReference type="GO" id="GO:0005741">
    <property type="term" value="C:mitochondrial outer membrane"/>
    <property type="evidence" value="ECO:0007669"/>
    <property type="project" value="TreeGrafter"/>
</dbReference>
<dbReference type="Proteomes" id="UP000887116">
    <property type="component" value="Unassembled WGS sequence"/>
</dbReference>
<evidence type="ECO:0000313" key="8">
    <source>
        <dbReference type="EMBL" id="GFQ86604.1"/>
    </source>
</evidence>